<sequence>MPELRIRSRAIREKDAPDEPSGTTSDSQLYSKSTSPKSNGITSPQLVPTSQWRRIQTLYDQVDELLSFRCLMKVTVLIVIGALTTVTIRDGWFQQTLPIRGLAPSTMQATSMLTDSARDSPDVGQDQIAFEIDLPSRKVPVVYRSVLEKLEGNSARHRKNSASSQWPPLVTGIPEWSDLHNRLHPHVCDDLNQTPCRFLFPFRISDQEYKARSHIEQLAKLALDLNRTLVLPNVGKNRVGVCYKYSFEVYYDLRSLQESIGVSVMMMDAFKSWAGPQISITTQIITLSTQPWQNVTFPVFMDENIVVQVDNLRDAKRYKFPGCFSKRFPYLDVGNSFPNLIISPSISRDKPIGNSIVQAISGNNEVLERVVYADNQSFISRASKTSSQAQPDILLVNWELPYPIFQQSSDPGIHYSSDLVVLAQKIAPSDPYLAIYWSMESLPSNLLDLCVHTLVDMITNLLLDPTLSSGIKNVFFSSDYPYPLFQTAPYSHWATLGNVQVGNVTDITQRHAEAMGILREAFEKGGVLSQWSLTDFVGEISHINEENILLQDKGILGIVERTISSRAALFVTANSRTCGGASPLAKQIIDTRRQDRVGLDETMLRNLVDVFG</sequence>
<evidence type="ECO:0000256" key="1">
    <source>
        <dbReference type="SAM" id="MobiDB-lite"/>
    </source>
</evidence>
<organism evidence="2 3">
    <name type="scientific">Collybia nuda</name>
    <dbReference type="NCBI Taxonomy" id="64659"/>
    <lineage>
        <taxon>Eukaryota</taxon>
        <taxon>Fungi</taxon>
        <taxon>Dikarya</taxon>
        <taxon>Basidiomycota</taxon>
        <taxon>Agaricomycotina</taxon>
        <taxon>Agaricomycetes</taxon>
        <taxon>Agaricomycetidae</taxon>
        <taxon>Agaricales</taxon>
        <taxon>Tricholomatineae</taxon>
        <taxon>Clitocybaceae</taxon>
        <taxon>Collybia</taxon>
    </lineage>
</organism>
<name>A0A9P5Y255_9AGAR</name>
<proteinExistence type="predicted"/>
<dbReference type="Proteomes" id="UP000807353">
    <property type="component" value="Unassembled WGS sequence"/>
</dbReference>
<protein>
    <submittedName>
        <fullName evidence="2">Uncharacterized protein</fullName>
    </submittedName>
</protein>
<feature type="region of interest" description="Disordered" evidence="1">
    <location>
        <begin position="1"/>
        <end position="45"/>
    </location>
</feature>
<keyword evidence="3" id="KW-1185">Reference proteome</keyword>
<dbReference type="EMBL" id="MU150307">
    <property type="protein sequence ID" value="KAF9459946.1"/>
    <property type="molecule type" value="Genomic_DNA"/>
</dbReference>
<gene>
    <name evidence="2" type="ORF">BDZ94DRAFT_1267019</name>
</gene>
<feature type="compositionally biased region" description="Polar residues" evidence="1">
    <location>
        <begin position="21"/>
        <end position="45"/>
    </location>
</feature>
<dbReference type="OrthoDB" id="2020419at2759"/>
<dbReference type="AlphaFoldDB" id="A0A9P5Y255"/>
<comment type="caution">
    <text evidence="2">The sequence shown here is derived from an EMBL/GenBank/DDBJ whole genome shotgun (WGS) entry which is preliminary data.</text>
</comment>
<evidence type="ECO:0000313" key="2">
    <source>
        <dbReference type="EMBL" id="KAF9459946.1"/>
    </source>
</evidence>
<accession>A0A9P5Y255</accession>
<evidence type="ECO:0000313" key="3">
    <source>
        <dbReference type="Proteomes" id="UP000807353"/>
    </source>
</evidence>
<feature type="compositionally biased region" description="Basic and acidic residues" evidence="1">
    <location>
        <begin position="1"/>
        <end position="17"/>
    </location>
</feature>
<reference evidence="2" key="1">
    <citation type="submission" date="2020-11" db="EMBL/GenBank/DDBJ databases">
        <authorList>
            <consortium name="DOE Joint Genome Institute"/>
            <person name="Ahrendt S."/>
            <person name="Riley R."/>
            <person name="Andreopoulos W."/>
            <person name="Labutti K."/>
            <person name="Pangilinan J."/>
            <person name="Ruiz-Duenas F.J."/>
            <person name="Barrasa J.M."/>
            <person name="Sanchez-Garcia M."/>
            <person name="Camarero S."/>
            <person name="Miyauchi S."/>
            <person name="Serrano A."/>
            <person name="Linde D."/>
            <person name="Babiker R."/>
            <person name="Drula E."/>
            <person name="Ayuso-Fernandez I."/>
            <person name="Pacheco R."/>
            <person name="Padilla G."/>
            <person name="Ferreira P."/>
            <person name="Barriuso J."/>
            <person name="Kellner H."/>
            <person name="Castanera R."/>
            <person name="Alfaro M."/>
            <person name="Ramirez L."/>
            <person name="Pisabarro A.G."/>
            <person name="Kuo A."/>
            <person name="Tritt A."/>
            <person name="Lipzen A."/>
            <person name="He G."/>
            <person name="Yan M."/>
            <person name="Ng V."/>
            <person name="Cullen D."/>
            <person name="Martin F."/>
            <person name="Rosso M.-N."/>
            <person name="Henrissat B."/>
            <person name="Hibbett D."/>
            <person name="Martinez A.T."/>
            <person name="Grigoriev I.V."/>
        </authorList>
    </citation>
    <scope>NUCLEOTIDE SEQUENCE</scope>
    <source>
        <strain evidence="2">CBS 247.69</strain>
    </source>
</reference>